<evidence type="ECO:0000256" key="1">
    <source>
        <dbReference type="SAM" id="MobiDB-lite"/>
    </source>
</evidence>
<gene>
    <name evidence="3" type="ORF">BFS30_24670</name>
</gene>
<evidence type="ECO:0000313" key="4">
    <source>
        <dbReference type="Proteomes" id="UP000094313"/>
    </source>
</evidence>
<keyword evidence="2" id="KW-1133">Transmembrane helix</keyword>
<feature type="transmembrane region" description="Helical" evidence="2">
    <location>
        <begin position="59"/>
        <end position="81"/>
    </location>
</feature>
<dbReference type="EMBL" id="CP017141">
    <property type="protein sequence ID" value="AOM80073.1"/>
    <property type="molecule type" value="Genomic_DNA"/>
</dbReference>
<keyword evidence="4" id="KW-1185">Reference proteome</keyword>
<keyword evidence="2" id="KW-0472">Membrane</keyword>
<dbReference type="KEGG" id="psty:BFS30_24670"/>
<feature type="region of interest" description="Disordered" evidence="1">
    <location>
        <begin position="1"/>
        <end position="20"/>
    </location>
</feature>
<proteinExistence type="predicted"/>
<name>A0A1D7QN48_9SPHI</name>
<dbReference type="Proteomes" id="UP000094313">
    <property type="component" value="Chromosome"/>
</dbReference>
<evidence type="ECO:0000256" key="2">
    <source>
        <dbReference type="SAM" id="Phobius"/>
    </source>
</evidence>
<sequence>MYKNDKTMLFRKRKRSPDHTPIQDRAALGIANGIIRLQSRMAAKLSRWESKCTVRQKKILLFVFCLVFGTYCLFLLLRSILL</sequence>
<organism evidence="3 4">
    <name type="scientific">Pedobacter steynii</name>
    <dbReference type="NCBI Taxonomy" id="430522"/>
    <lineage>
        <taxon>Bacteria</taxon>
        <taxon>Pseudomonadati</taxon>
        <taxon>Bacteroidota</taxon>
        <taxon>Sphingobacteriia</taxon>
        <taxon>Sphingobacteriales</taxon>
        <taxon>Sphingobacteriaceae</taxon>
        <taxon>Pedobacter</taxon>
    </lineage>
</organism>
<dbReference type="AlphaFoldDB" id="A0A1D7QN48"/>
<evidence type="ECO:0000313" key="3">
    <source>
        <dbReference type="EMBL" id="AOM80073.1"/>
    </source>
</evidence>
<protein>
    <submittedName>
        <fullName evidence="3">Uncharacterized protein</fullName>
    </submittedName>
</protein>
<keyword evidence="2" id="KW-0812">Transmembrane</keyword>
<reference evidence="3 4" key="1">
    <citation type="submission" date="2016-08" db="EMBL/GenBank/DDBJ databases">
        <authorList>
            <person name="Seilhamer J.J."/>
        </authorList>
    </citation>
    <scope>NUCLEOTIDE SEQUENCE [LARGE SCALE GENOMIC DNA]</scope>
    <source>
        <strain evidence="3 4">DX4</strain>
    </source>
</reference>
<accession>A0A1D7QN48</accession>